<sequence>MVDSIQYDSCVPDNMAALYPPVIAANRMPPCTLVPSADQGTAATIPGVGTGRSLMNLGDRPT</sequence>
<dbReference type="AlphaFoldDB" id="A0A919ILZ9"/>
<comment type="caution">
    <text evidence="1">The sequence shown here is derived from an EMBL/GenBank/DDBJ whole genome shotgun (WGS) entry which is preliminary data.</text>
</comment>
<evidence type="ECO:0000313" key="1">
    <source>
        <dbReference type="EMBL" id="GID67848.1"/>
    </source>
</evidence>
<dbReference type="EMBL" id="BOMH01000041">
    <property type="protein sequence ID" value="GID67848.1"/>
    <property type="molecule type" value="Genomic_DNA"/>
</dbReference>
<name>A0A919ILZ9_9ACTN</name>
<organism evidence="1 2">
    <name type="scientific">Actinoplanes cyaneus</name>
    <dbReference type="NCBI Taxonomy" id="52696"/>
    <lineage>
        <taxon>Bacteria</taxon>
        <taxon>Bacillati</taxon>
        <taxon>Actinomycetota</taxon>
        <taxon>Actinomycetes</taxon>
        <taxon>Micromonosporales</taxon>
        <taxon>Micromonosporaceae</taxon>
        <taxon>Actinoplanes</taxon>
    </lineage>
</organism>
<protein>
    <submittedName>
        <fullName evidence="1">Uncharacterized protein</fullName>
    </submittedName>
</protein>
<evidence type="ECO:0000313" key="2">
    <source>
        <dbReference type="Proteomes" id="UP000619479"/>
    </source>
</evidence>
<reference evidence="1" key="1">
    <citation type="submission" date="2021-01" db="EMBL/GenBank/DDBJ databases">
        <title>Whole genome shotgun sequence of Actinoplanes cyaneus NBRC 14990.</title>
        <authorList>
            <person name="Komaki H."/>
            <person name="Tamura T."/>
        </authorList>
    </citation>
    <scope>NUCLEOTIDE SEQUENCE</scope>
    <source>
        <strain evidence="1">NBRC 14990</strain>
    </source>
</reference>
<keyword evidence="2" id="KW-1185">Reference proteome</keyword>
<dbReference type="Proteomes" id="UP000619479">
    <property type="component" value="Unassembled WGS sequence"/>
</dbReference>
<gene>
    <name evidence="1" type="ORF">Acy02nite_57290</name>
</gene>
<proteinExistence type="predicted"/>
<accession>A0A919ILZ9</accession>